<dbReference type="GO" id="GO:0006310">
    <property type="term" value="P:DNA recombination"/>
    <property type="evidence" value="ECO:0007669"/>
    <property type="project" value="UniProtKB-KW"/>
</dbReference>
<dbReference type="OrthoDB" id="6508477at2759"/>
<dbReference type="EMBL" id="JABSTR010000006">
    <property type="protein sequence ID" value="KAH9374313.1"/>
    <property type="molecule type" value="Genomic_DNA"/>
</dbReference>
<gene>
    <name evidence="3" type="ORF">HPB48_000014</name>
</gene>
<organism evidence="3 4">
    <name type="scientific">Haemaphysalis longicornis</name>
    <name type="common">Bush tick</name>
    <dbReference type="NCBI Taxonomy" id="44386"/>
    <lineage>
        <taxon>Eukaryota</taxon>
        <taxon>Metazoa</taxon>
        <taxon>Ecdysozoa</taxon>
        <taxon>Arthropoda</taxon>
        <taxon>Chelicerata</taxon>
        <taxon>Arachnida</taxon>
        <taxon>Acari</taxon>
        <taxon>Parasitiformes</taxon>
        <taxon>Ixodida</taxon>
        <taxon>Ixodoidea</taxon>
        <taxon>Ixodidae</taxon>
        <taxon>Haemaphysalinae</taxon>
        <taxon>Haemaphysalis</taxon>
    </lineage>
</organism>
<dbReference type="InterPro" id="IPR027417">
    <property type="entry name" value="P-loop_NTPase"/>
</dbReference>
<dbReference type="Gene3D" id="3.40.50.300">
    <property type="entry name" value="P-loop containing nucleotide triphosphate hydrolases"/>
    <property type="match status" value="1"/>
</dbReference>
<dbReference type="GO" id="GO:0016787">
    <property type="term" value="F:hydrolase activity"/>
    <property type="evidence" value="ECO:0007669"/>
    <property type="project" value="UniProtKB-KW"/>
</dbReference>
<keyword evidence="1" id="KW-0227">DNA damage</keyword>
<evidence type="ECO:0000313" key="4">
    <source>
        <dbReference type="Proteomes" id="UP000821853"/>
    </source>
</evidence>
<protein>
    <recommendedName>
        <fullName evidence="1">ATP-dependent DNA helicase</fullName>
        <ecNumber evidence="1">5.6.2.3</ecNumber>
    </recommendedName>
</protein>
<dbReference type="GO" id="GO:0000723">
    <property type="term" value="P:telomere maintenance"/>
    <property type="evidence" value="ECO:0007669"/>
    <property type="project" value="InterPro"/>
</dbReference>
<dbReference type="EC" id="5.6.2.3" evidence="1"/>
<dbReference type="InterPro" id="IPR051055">
    <property type="entry name" value="PIF1_helicase"/>
</dbReference>
<dbReference type="GO" id="GO:0043139">
    <property type="term" value="F:5'-3' DNA helicase activity"/>
    <property type="evidence" value="ECO:0007669"/>
    <property type="project" value="UniProtKB-EC"/>
</dbReference>
<accession>A0A9J6GHL8</accession>
<feature type="domain" description="DNA helicase Pif1-like DEAD-box helicase" evidence="2">
    <location>
        <begin position="14"/>
        <end position="134"/>
    </location>
</feature>
<dbReference type="VEuPathDB" id="VectorBase:HLOH_039924"/>
<dbReference type="AlphaFoldDB" id="A0A9J6GHL8"/>
<keyword evidence="4" id="KW-1185">Reference proteome</keyword>
<dbReference type="SUPFAM" id="SSF52540">
    <property type="entry name" value="P-loop containing nucleoside triphosphate hydrolases"/>
    <property type="match status" value="1"/>
</dbReference>
<dbReference type="Pfam" id="PF05970">
    <property type="entry name" value="PIF1"/>
    <property type="match status" value="1"/>
</dbReference>
<dbReference type="Proteomes" id="UP000821853">
    <property type="component" value="Chromosome 4"/>
</dbReference>
<comment type="cofactor">
    <cofactor evidence="1">
        <name>Mg(2+)</name>
        <dbReference type="ChEBI" id="CHEBI:18420"/>
    </cofactor>
</comment>
<comment type="catalytic activity">
    <reaction evidence="1">
        <text>ATP + H2O = ADP + phosphate + H(+)</text>
        <dbReference type="Rhea" id="RHEA:13065"/>
        <dbReference type="ChEBI" id="CHEBI:15377"/>
        <dbReference type="ChEBI" id="CHEBI:15378"/>
        <dbReference type="ChEBI" id="CHEBI:30616"/>
        <dbReference type="ChEBI" id="CHEBI:43474"/>
        <dbReference type="ChEBI" id="CHEBI:456216"/>
        <dbReference type="EC" id="5.6.2.3"/>
    </reaction>
</comment>
<dbReference type="PANTHER" id="PTHR47642:SF5">
    <property type="entry name" value="ATP-DEPENDENT DNA HELICASE"/>
    <property type="match status" value="1"/>
</dbReference>
<keyword evidence="1" id="KW-0233">DNA recombination</keyword>
<evidence type="ECO:0000313" key="3">
    <source>
        <dbReference type="EMBL" id="KAH9374313.1"/>
    </source>
</evidence>
<proteinExistence type="inferred from homology"/>
<reference evidence="3 4" key="1">
    <citation type="journal article" date="2020" name="Cell">
        <title>Large-Scale Comparative Analyses of Tick Genomes Elucidate Their Genetic Diversity and Vector Capacities.</title>
        <authorList>
            <consortium name="Tick Genome and Microbiome Consortium (TIGMIC)"/>
            <person name="Jia N."/>
            <person name="Wang J."/>
            <person name="Shi W."/>
            <person name="Du L."/>
            <person name="Sun Y."/>
            <person name="Zhan W."/>
            <person name="Jiang J.F."/>
            <person name="Wang Q."/>
            <person name="Zhang B."/>
            <person name="Ji P."/>
            <person name="Bell-Sakyi L."/>
            <person name="Cui X.M."/>
            <person name="Yuan T.T."/>
            <person name="Jiang B.G."/>
            <person name="Yang W.F."/>
            <person name="Lam T.T."/>
            <person name="Chang Q.C."/>
            <person name="Ding S.J."/>
            <person name="Wang X.J."/>
            <person name="Zhu J.G."/>
            <person name="Ruan X.D."/>
            <person name="Zhao L."/>
            <person name="Wei J.T."/>
            <person name="Ye R.Z."/>
            <person name="Que T.C."/>
            <person name="Du C.H."/>
            <person name="Zhou Y.H."/>
            <person name="Cheng J.X."/>
            <person name="Dai P.F."/>
            <person name="Guo W.B."/>
            <person name="Han X.H."/>
            <person name="Huang E.J."/>
            <person name="Li L.F."/>
            <person name="Wei W."/>
            <person name="Gao Y.C."/>
            <person name="Liu J.Z."/>
            <person name="Shao H.Z."/>
            <person name="Wang X."/>
            <person name="Wang C.C."/>
            <person name="Yang T.C."/>
            <person name="Huo Q.B."/>
            <person name="Li W."/>
            <person name="Chen H.Y."/>
            <person name="Chen S.E."/>
            <person name="Zhou L.G."/>
            <person name="Ni X.B."/>
            <person name="Tian J.H."/>
            <person name="Sheng Y."/>
            <person name="Liu T."/>
            <person name="Pan Y.S."/>
            <person name="Xia L.Y."/>
            <person name="Li J."/>
            <person name="Zhao F."/>
            <person name="Cao W.C."/>
        </authorList>
    </citation>
    <scope>NUCLEOTIDE SEQUENCE [LARGE SCALE GENOMIC DNA]</scope>
    <source>
        <strain evidence="3">HaeL-2018</strain>
    </source>
</reference>
<name>A0A9J6GHL8_HAELO</name>
<comment type="caution">
    <text evidence="3">The sequence shown here is derived from an EMBL/GenBank/DDBJ whole genome shotgun (WGS) entry which is preliminary data.</text>
</comment>
<keyword evidence="1" id="KW-0378">Hydrolase</keyword>
<keyword evidence="1" id="KW-0067">ATP-binding</keyword>
<evidence type="ECO:0000256" key="1">
    <source>
        <dbReference type="RuleBase" id="RU363044"/>
    </source>
</evidence>
<sequence length="240" mass="25245">MDRDEYCNLMRMTNAEQHNLLREIIHRQTTPSAPPLRVFLTGPAGCGKAFVLRLAMDLNRRYSNTVNNTAYNAFALCASTGKAAVAVGGTTVHAAFKLSGKTTGPNKDGGISASESNTFRVAFQNVKCVIIDESGGATSQFLQSTGGVLYIPLLPEVSNTSAYKRTPPRNSPCSSLTNPVCEVAPRAGRIVCTGGLAIPQQVQELECPMRHRLLPAVVPGDGADVGAAGLGLPVSSEGAD</sequence>
<dbReference type="InterPro" id="IPR010285">
    <property type="entry name" value="DNA_helicase_pif1-like_DEAD"/>
</dbReference>
<dbReference type="GO" id="GO:0005524">
    <property type="term" value="F:ATP binding"/>
    <property type="evidence" value="ECO:0007669"/>
    <property type="project" value="UniProtKB-KW"/>
</dbReference>
<dbReference type="PANTHER" id="PTHR47642">
    <property type="entry name" value="ATP-DEPENDENT DNA HELICASE"/>
    <property type="match status" value="1"/>
</dbReference>
<dbReference type="GO" id="GO:0006281">
    <property type="term" value="P:DNA repair"/>
    <property type="evidence" value="ECO:0007669"/>
    <property type="project" value="UniProtKB-KW"/>
</dbReference>
<evidence type="ECO:0000259" key="2">
    <source>
        <dbReference type="Pfam" id="PF05970"/>
    </source>
</evidence>
<keyword evidence="1" id="KW-0547">Nucleotide-binding</keyword>
<keyword evidence="1" id="KW-0234">DNA repair</keyword>
<comment type="similarity">
    <text evidence="1">Belongs to the helicase family.</text>
</comment>
<keyword evidence="1" id="KW-0347">Helicase</keyword>